<comment type="similarity">
    <text evidence="1">Belongs to the peptidase C1 family.</text>
</comment>
<dbReference type="Gene3D" id="3.90.70.10">
    <property type="entry name" value="Cysteine proteinases"/>
    <property type="match status" value="1"/>
</dbReference>
<sequence>MFSAIVAMGEMASHHEPIHDHHVIHSINNNPKSSWKAKVYEKFANMTVGEFKQKYLGAIHEEAITPSSKSRFSIVTGPPTAYTPPTNFDSRQKWPQCVHTVRNQLDCGSCWAFWIEFNDLVSATKVLSDRFCIASNGSVNVIMSPQYQIDCNMDNLGCSGGSLPKTWNFLTNVGSVSEQCRPYKNNDDDDCPSKCVDGKAPSFYKAKSYASIKGLDSIMYEIQNYGPVHASLTVYKDLMSYQSGVYSHLTGNEIGGHAIVIIGFGMDSLSKKPYWIIANSWGENGSIPTSYKISNAPRLRDDLHDGFGDDSQTKKPCWTVANSWSEKEPMSVELKEMLGLHPS</sequence>
<dbReference type="GO" id="GO:0006508">
    <property type="term" value="P:proteolysis"/>
    <property type="evidence" value="ECO:0007669"/>
    <property type="project" value="InterPro"/>
</dbReference>
<dbReference type="InterPro" id="IPR038765">
    <property type="entry name" value="Papain-like_cys_pep_sf"/>
</dbReference>
<gene>
    <name evidence="3" type="ORF">NAEGRDRAFT_75481</name>
</gene>
<dbReference type="RefSeq" id="XP_002669558.1">
    <property type="nucleotide sequence ID" value="XM_002669512.1"/>
</dbReference>
<dbReference type="VEuPathDB" id="AmoebaDB:NAEGRDRAFT_75481"/>
<dbReference type="SUPFAM" id="SSF54001">
    <property type="entry name" value="Cysteine proteinases"/>
    <property type="match status" value="1"/>
</dbReference>
<organism evidence="4">
    <name type="scientific">Naegleria gruberi</name>
    <name type="common">Amoeba</name>
    <dbReference type="NCBI Taxonomy" id="5762"/>
    <lineage>
        <taxon>Eukaryota</taxon>
        <taxon>Discoba</taxon>
        <taxon>Heterolobosea</taxon>
        <taxon>Tetramitia</taxon>
        <taxon>Eutetramitia</taxon>
        <taxon>Vahlkampfiidae</taxon>
        <taxon>Naegleria</taxon>
    </lineage>
</organism>
<evidence type="ECO:0000313" key="3">
    <source>
        <dbReference type="EMBL" id="EFC36814.1"/>
    </source>
</evidence>
<feature type="domain" description="Peptidase C1A papain C-terminal" evidence="2">
    <location>
        <begin position="84"/>
        <end position="289"/>
    </location>
</feature>
<dbReference type="OrthoDB" id="640249at2759"/>
<dbReference type="SMART" id="SM00645">
    <property type="entry name" value="Pept_C1"/>
    <property type="match status" value="1"/>
</dbReference>
<dbReference type="InterPro" id="IPR025660">
    <property type="entry name" value="Pept_his_AS"/>
</dbReference>
<dbReference type="GeneID" id="8862953"/>
<evidence type="ECO:0000313" key="4">
    <source>
        <dbReference type="Proteomes" id="UP000006671"/>
    </source>
</evidence>
<dbReference type="GO" id="GO:0008234">
    <property type="term" value="F:cysteine-type peptidase activity"/>
    <property type="evidence" value="ECO:0007669"/>
    <property type="project" value="InterPro"/>
</dbReference>
<evidence type="ECO:0000256" key="1">
    <source>
        <dbReference type="ARBA" id="ARBA00008455"/>
    </source>
</evidence>
<dbReference type="InterPro" id="IPR000668">
    <property type="entry name" value="Peptidase_C1A_C"/>
</dbReference>
<dbReference type="PROSITE" id="PS00639">
    <property type="entry name" value="THIOL_PROTEASE_HIS"/>
    <property type="match status" value="1"/>
</dbReference>
<evidence type="ECO:0000259" key="2">
    <source>
        <dbReference type="SMART" id="SM00645"/>
    </source>
</evidence>
<keyword evidence="4" id="KW-1185">Reference proteome</keyword>
<dbReference type="InParanoid" id="D2W270"/>
<proteinExistence type="inferred from homology"/>
<dbReference type="KEGG" id="ngr:NAEGRDRAFT_75481"/>
<dbReference type="STRING" id="5762.D2W270"/>
<protein>
    <submittedName>
        <fullName evidence="3">Predicted protein</fullName>
    </submittedName>
</protein>
<dbReference type="Proteomes" id="UP000006671">
    <property type="component" value="Unassembled WGS sequence"/>
</dbReference>
<dbReference type="InterPro" id="IPR013128">
    <property type="entry name" value="Peptidase_C1A"/>
</dbReference>
<dbReference type="AlphaFoldDB" id="D2W270"/>
<dbReference type="EMBL" id="GG738925">
    <property type="protein sequence ID" value="EFC36814.1"/>
    <property type="molecule type" value="Genomic_DNA"/>
</dbReference>
<dbReference type="PRINTS" id="PR00705">
    <property type="entry name" value="PAPAIN"/>
</dbReference>
<reference evidence="3 4" key="1">
    <citation type="journal article" date="2010" name="Cell">
        <title>The genome of Naegleria gruberi illuminates early eukaryotic versatility.</title>
        <authorList>
            <person name="Fritz-Laylin L.K."/>
            <person name="Prochnik S.E."/>
            <person name="Ginger M.L."/>
            <person name="Dacks J.B."/>
            <person name="Carpenter M.L."/>
            <person name="Field M.C."/>
            <person name="Kuo A."/>
            <person name="Paredez A."/>
            <person name="Chapman J."/>
            <person name="Pham J."/>
            <person name="Shu S."/>
            <person name="Neupane R."/>
            <person name="Cipriano M."/>
            <person name="Mancuso J."/>
            <person name="Tu H."/>
            <person name="Salamov A."/>
            <person name="Lindquist E."/>
            <person name="Shapiro H."/>
            <person name="Lucas S."/>
            <person name="Grigoriev I.V."/>
            <person name="Cande W.Z."/>
            <person name="Fulton C."/>
            <person name="Rokhsar D.S."/>
            <person name="Dawson S.C."/>
        </authorList>
    </citation>
    <scope>NUCLEOTIDE SEQUENCE [LARGE SCALE GENOMIC DNA]</scope>
    <source>
        <strain evidence="3 4">NEG-M</strain>
    </source>
</reference>
<dbReference type="Pfam" id="PF00112">
    <property type="entry name" value="Peptidase_C1"/>
    <property type="match status" value="1"/>
</dbReference>
<accession>D2W270</accession>
<dbReference type="eggNOG" id="KOG1543">
    <property type="taxonomic scope" value="Eukaryota"/>
</dbReference>
<name>D2W270_NAEGR</name>
<dbReference type="PANTHER" id="PTHR12411">
    <property type="entry name" value="CYSTEINE PROTEASE FAMILY C1-RELATED"/>
    <property type="match status" value="1"/>
</dbReference>